<protein>
    <submittedName>
        <fullName evidence="1">Uncharacterized protein</fullName>
    </submittedName>
</protein>
<dbReference type="EMBL" id="VEVO01000017">
    <property type="protein sequence ID" value="KAF0028446.1"/>
    <property type="molecule type" value="Genomic_DNA"/>
</dbReference>
<comment type="caution">
    <text evidence="1">The sequence shown here is derived from an EMBL/GenBank/DDBJ whole genome shotgun (WGS) entry which is preliminary data.</text>
</comment>
<reference evidence="1 2" key="1">
    <citation type="submission" date="2019-06" db="EMBL/GenBank/DDBJ databases">
        <title>Draft genomes of female and male turbot (Scophthalmus maximus).</title>
        <authorList>
            <person name="Xu H."/>
            <person name="Xu X.-W."/>
            <person name="Shao C."/>
            <person name="Chen S."/>
        </authorList>
    </citation>
    <scope>NUCLEOTIDE SEQUENCE [LARGE SCALE GENOMIC DNA]</scope>
    <source>
        <strain evidence="1">Ysfricsl-2016a</strain>
        <tissue evidence="1">Blood</tissue>
    </source>
</reference>
<evidence type="ECO:0000313" key="1">
    <source>
        <dbReference type="EMBL" id="KAF0028446.1"/>
    </source>
</evidence>
<name>A0A6A4RZT3_SCOMX</name>
<sequence>MLSVESRTEDNPYDFRHLLRKTSQRRKLIKRRFIFSILESFQTIGARLSDARLHCPAVGGEALTRVDGLSRSACVLTTRDDDGITRLLVSRRRQCGGQHRQSEPQYV</sequence>
<accession>A0A6A4RZT3</accession>
<organism evidence="1 2">
    <name type="scientific">Scophthalmus maximus</name>
    <name type="common">Turbot</name>
    <name type="synonym">Psetta maxima</name>
    <dbReference type="NCBI Taxonomy" id="52904"/>
    <lineage>
        <taxon>Eukaryota</taxon>
        <taxon>Metazoa</taxon>
        <taxon>Chordata</taxon>
        <taxon>Craniata</taxon>
        <taxon>Vertebrata</taxon>
        <taxon>Euteleostomi</taxon>
        <taxon>Actinopterygii</taxon>
        <taxon>Neopterygii</taxon>
        <taxon>Teleostei</taxon>
        <taxon>Neoteleostei</taxon>
        <taxon>Acanthomorphata</taxon>
        <taxon>Carangaria</taxon>
        <taxon>Pleuronectiformes</taxon>
        <taxon>Pleuronectoidei</taxon>
        <taxon>Scophthalmidae</taxon>
        <taxon>Scophthalmus</taxon>
    </lineage>
</organism>
<proteinExistence type="predicted"/>
<dbReference type="Proteomes" id="UP000438429">
    <property type="component" value="Unassembled WGS sequence"/>
</dbReference>
<dbReference type="AlphaFoldDB" id="A0A6A4RZT3"/>
<gene>
    <name evidence="1" type="ORF">F2P81_019533</name>
</gene>
<evidence type="ECO:0000313" key="2">
    <source>
        <dbReference type="Proteomes" id="UP000438429"/>
    </source>
</evidence>